<dbReference type="Pfam" id="PF07996">
    <property type="entry name" value="T4SS"/>
    <property type="match status" value="1"/>
</dbReference>
<feature type="chain" id="PRO_5012345016" description="P-type DNA transfer protein VirB5" evidence="2">
    <location>
        <begin position="36"/>
        <end position="247"/>
    </location>
</feature>
<proteinExistence type="predicted"/>
<dbReference type="CDD" id="cd14262">
    <property type="entry name" value="VirB5_like"/>
    <property type="match status" value="1"/>
</dbReference>
<dbReference type="InterPro" id="IPR023220">
    <property type="entry name" value="T4SS_VirB5-domain"/>
</dbReference>
<dbReference type="OrthoDB" id="9780974at2"/>
<name>A0A1R1JNH6_ALCXX</name>
<evidence type="ECO:0000313" key="4">
    <source>
        <dbReference type="Proteomes" id="UP000187251"/>
    </source>
</evidence>
<gene>
    <name evidence="3" type="ORF">BIZ92_12660</name>
</gene>
<reference evidence="3 4" key="1">
    <citation type="submission" date="2016-09" db="EMBL/GenBank/DDBJ databases">
        <title>Phylogenomics of Achromobacter.</title>
        <authorList>
            <person name="Jeukens J."/>
            <person name="Freschi L."/>
            <person name="Vincent A.T."/>
            <person name="Emond-Rheault J.-G."/>
            <person name="Kukavica-Ibrulj I."/>
            <person name="Charette S.J."/>
            <person name="Levesque R.C."/>
        </authorList>
    </citation>
    <scope>NUCLEOTIDE SEQUENCE [LARGE SCALE GENOMIC DNA]</scope>
    <source>
        <strain evidence="3 4">AUS488</strain>
    </source>
</reference>
<evidence type="ECO:0000256" key="2">
    <source>
        <dbReference type="SAM" id="SignalP"/>
    </source>
</evidence>
<keyword evidence="1" id="KW-0175">Coiled coil</keyword>
<keyword evidence="2" id="KW-0732">Signal</keyword>
<dbReference type="InterPro" id="IPR014158">
    <property type="entry name" value="T4SS_VirB5"/>
</dbReference>
<dbReference type="EMBL" id="MJMN01000035">
    <property type="protein sequence ID" value="OMG80735.1"/>
    <property type="molecule type" value="Genomic_DNA"/>
</dbReference>
<feature type="coiled-coil region" evidence="1">
    <location>
        <begin position="57"/>
        <end position="84"/>
    </location>
</feature>
<dbReference type="SUPFAM" id="SSF101082">
    <property type="entry name" value="Typo IV secretion system protein TraC"/>
    <property type="match status" value="1"/>
</dbReference>
<dbReference type="Gene3D" id="1.20.58.430">
    <property type="entry name" value="Type IV secretion system, VirB5-domain"/>
    <property type="match status" value="1"/>
</dbReference>
<dbReference type="Proteomes" id="UP000187251">
    <property type="component" value="Unassembled WGS sequence"/>
</dbReference>
<evidence type="ECO:0000256" key="1">
    <source>
        <dbReference type="SAM" id="Coils"/>
    </source>
</evidence>
<comment type="caution">
    <text evidence="3">The sequence shown here is derived from an EMBL/GenBank/DDBJ whole genome shotgun (WGS) entry which is preliminary data.</text>
</comment>
<accession>A0A1R1JNH6</accession>
<dbReference type="AlphaFoldDB" id="A0A1R1JNH6"/>
<sequence>MPAILNTLSNRVWRARSAAILLFAFLANVLTPAQATGIPTVDAASLAQQQLAHLEGMAKAMEQIALLNQQLESQRRQLEAMTGVRNLGDILNNPAIRDALPADVQSILGNSSTSNAEVLRKTEQIVKEERLTGNHAQDRQALDKRAEALAVKTKAFLDGAQSGSMARVKQIDQLQLQINKTTDAKAISDLQARMLVEQANIQADQMRADLLSRQLEAEKALIEQQAEKIAAQSFSIGAIRAPLPGVR</sequence>
<organism evidence="3 4">
    <name type="scientific">Alcaligenes xylosoxydans xylosoxydans</name>
    <name type="common">Achromobacter xylosoxidans</name>
    <dbReference type="NCBI Taxonomy" id="85698"/>
    <lineage>
        <taxon>Bacteria</taxon>
        <taxon>Pseudomonadati</taxon>
        <taxon>Pseudomonadota</taxon>
        <taxon>Betaproteobacteria</taxon>
        <taxon>Burkholderiales</taxon>
        <taxon>Alcaligenaceae</taxon>
        <taxon>Achromobacter</taxon>
    </lineage>
</organism>
<protein>
    <recommendedName>
        <fullName evidence="5">P-type DNA transfer protein VirB5</fullName>
    </recommendedName>
</protein>
<dbReference type="RefSeq" id="WP_076414570.1">
    <property type="nucleotide sequence ID" value="NZ_MJMN01000035.1"/>
</dbReference>
<evidence type="ECO:0000313" key="3">
    <source>
        <dbReference type="EMBL" id="OMG80735.1"/>
    </source>
</evidence>
<evidence type="ECO:0008006" key="5">
    <source>
        <dbReference type="Google" id="ProtNLM"/>
    </source>
</evidence>
<feature type="signal peptide" evidence="2">
    <location>
        <begin position="1"/>
        <end position="35"/>
    </location>
</feature>